<evidence type="ECO:0000259" key="12">
    <source>
        <dbReference type="Pfam" id="PF00890"/>
    </source>
</evidence>
<evidence type="ECO:0000256" key="7">
    <source>
        <dbReference type="ARBA" id="ARBA00061147"/>
    </source>
</evidence>
<reference evidence="14" key="1">
    <citation type="submission" date="2016-10" db="EMBL/GenBank/DDBJ databases">
        <authorList>
            <person name="Varghese N."/>
            <person name="Submissions S."/>
        </authorList>
    </citation>
    <scope>NUCLEOTIDE SEQUENCE [LARGE SCALE GENOMIC DNA]</scope>
    <source>
        <strain evidence="14">CGMCC 4.3525</strain>
    </source>
</reference>
<dbReference type="FunFam" id="3.50.50.60:FF:000208">
    <property type="entry name" value="3-ketosteroid dehydrogenase"/>
    <property type="match status" value="1"/>
</dbReference>
<evidence type="ECO:0000256" key="6">
    <source>
        <dbReference type="ARBA" id="ARBA00051951"/>
    </source>
</evidence>
<evidence type="ECO:0000256" key="11">
    <source>
        <dbReference type="SAM" id="SignalP"/>
    </source>
</evidence>
<dbReference type="SUPFAM" id="SSF51905">
    <property type="entry name" value="FAD/NAD(P)-binding domain"/>
    <property type="match status" value="1"/>
</dbReference>
<dbReference type="PANTHER" id="PTHR43400">
    <property type="entry name" value="FUMARATE REDUCTASE"/>
    <property type="match status" value="1"/>
</dbReference>
<dbReference type="EMBL" id="FOFR01000027">
    <property type="protein sequence ID" value="SES24220.1"/>
    <property type="molecule type" value="Genomic_DNA"/>
</dbReference>
<evidence type="ECO:0000256" key="3">
    <source>
        <dbReference type="ARBA" id="ARBA00022827"/>
    </source>
</evidence>
<evidence type="ECO:0000256" key="10">
    <source>
        <dbReference type="SAM" id="MobiDB-lite"/>
    </source>
</evidence>
<dbReference type="STRING" id="402600.SAMN05216188_127116"/>
<keyword evidence="14" id="KW-1185">Reference proteome</keyword>
<dbReference type="InterPro" id="IPR003953">
    <property type="entry name" value="FAD-dep_OxRdtase_2_FAD-bd"/>
</dbReference>
<dbReference type="AlphaFoldDB" id="A0A1H9VQZ4"/>
<keyword evidence="11" id="KW-0732">Signal</keyword>
<feature type="compositionally biased region" description="Basic and acidic residues" evidence="10">
    <location>
        <begin position="640"/>
        <end position="650"/>
    </location>
</feature>
<evidence type="ECO:0000256" key="8">
    <source>
        <dbReference type="ARBA" id="ARBA00066536"/>
    </source>
</evidence>
<name>A0A1H9VQZ4_9PSEU</name>
<feature type="region of interest" description="Disordered" evidence="10">
    <location>
        <begin position="572"/>
        <end position="660"/>
    </location>
</feature>
<dbReference type="GO" id="GO:0047571">
    <property type="term" value="F:3-oxosteroid 1-dehydrogenase activity"/>
    <property type="evidence" value="ECO:0007669"/>
    <property type="project" value="UniProtKB-EC"/>
</dbReference>
<proteinExistence type="inferred from homology"/>
<gene>
    <name evidence="13" type="ORF">SAMN05216188_127116</name>
</gene>
<dbReference type="SUPFAM" id="SSF56425">
    <property type="entry name" value="Succinate dehydrogenase/fumarate reductase flavoprotein, catalytic domain"/>
    <property type="match status" value="1"/>
</dbReference>
<dbReference type="InterPro" id="IPR006311">
    <property type="entry name" value="TAT_signal"/>
</dbReference>
<evidence type="ECO:0000256" key="2">
    <source>
        <dbReference type="ARBA" id="ARBA00022630"/>
    </source>
</evidence>
<evidence type="ECO:0000256" key="4">
    <source>
        <dbReference type="ARBA" id="ARBA00023002"/>
    </source>
</evidence>
<organism evidence="13 14">
    <name type="scientific">Lentzea xinjiangensis</name>
    <dbReference type="NCBI Taxonomy" id="402600"/>
    <lineage>
        <taxon>Bacteria</taxon>
        <taxon>Bacillati</taxon>
        <taxon>Actinomycetota</taxon>
        <taxon>Actinomycetes</taxon>
        <taxon>Pseudonocardiales</taxon>
        <taxon>Pseudonocardiaceae</taxon>
        <taxon>Lentzea</taxon>
    </lineage>
</organism>
<dbReference type="NCBIfam" id="NF005882">
    <property type="entry name" value="PRK07843.1"/>
    <property type="match status" value="1"/>
</dbReference>
<protein>
    <recommendedName>
        <fullName evidence="9">3-oxosteroid 1-dehydrogenase</fullName>
        <ecNumber evidence="8">1.3.99.4</ecNumber>
    </recommendedName>
</protein>
<keyword evidence="3" id="KW-0274">FAD</keyword>
<comment type="similarity">
    <text evidence="7">Belongs to the FAD-dependent oxidoreductase 2 family. 3-oxosteroid dehydrogenase subfamily.</text>
</comment>
<evidence type="ECO:0000256" key="5">
    <source>
        <dbReference type="ARBA" id="ARBA00023221"/>
    </source>
</evidence>
<feature type="domain" description="FAD-dependent oxidoreductase 2 FAD-binding" evidence="12">
    <location>
        <begin position="33"/>
        <end position="553"/>
    </location>
</feature>
<dbReference type="GO" id="GO:0008202">
    <property type="term" value="P:steroid metabolic process"/>
    <property type="evidence" value="ECO:0007669"/>
    <property type="project" value="UniProtKB-KW"/>
</dbReference>
<dbReference type="InterPro" id="IPR050315">
    <property type="entry name" value="FAD-oxidoreductase_2"/>
</dbReference>
<sequence>MTLNRRQVLAGAGLALTSGVARPASAAAPDEFDVVVVGSGAAGMTAALTAAERGLSCVVLEKAPTFGGSAARSGAGIWIPNNEVVLAAGVPDTPAKAARYLAAVVGDVPAERQQAFLAQGPRMISFVLRNSPLRFRYMDGYSDYYPELPGGIARGRSIEPDVLDGRVLGAELANLNPPYLAPPPGMVIFGADYKWLALALVNAKGAATAAAALARGTAAALAGEKPLTMGQALAGGLRAGLMQAQVPVRLNTGLEDLHVENGAVRGVLTARGLVRARRGVILGSGGFEHNAAMRARYQRQPIGTEWTVGAKENTGDGHRAGQRAGAAVDLMDDAWWGPAIPVPGTPYFCLAERTLPGGLMIDAAGRRFVNEAAPYSDVVHVMYDRNPTRPCIPAWLVVDQNYRNRYLFADVAPALPLPEDWYRSGAVVRNWSLDGLASDIGVPGAALQATVSRFNHQALTGRDTDFRRGDSAYDHYYTDPAVIPNSCLAPLWAPPFYAFKIVPGDLGTKGGLVTDARARVLRPDGTVVPGLYAAGNVSAAVMGRSYAGAGSTIGPGHDVRLHRGQRRLGRGEELLPQEQQREHDAAVEADAAGNVRRDEPERGEQDRWQRAEQPDADVRHRDVHPDLAEDRRHRRNHLAQGERDERDAQQRGHASRPQRTVTVLGHPPILKFLAEQTGMSPNGINGCGRARNSLVEIGAGRPRRPQFPGCCGFVTGRPL</sequence>
<dbReference type="Pfam" id="PF00890">
    <property type="entry name" value="FAD_binding_2"/>
    <property type="match status" value="1"/>
</dbReference>
<keyword evidence="2" id="KW-0285">Flavoprotein</keyword>
<dbReference type="EC" id="1.3.99.4" evidence="8"/>
<dbReference type="PROSITE" id="PS51318">
    <property type="entry name" value="TAT"/>
    <property type="match status" value="1"/>
</dbReference>
<keyword evidence="5" id="KW-0443">Lipid metabolism</keyword>
<dbReference type="PANTHER" id="PTHR43400:SF10">
    <property type="entry name" value="3-OXOSTEROID 1-DEHYDROGENASE"/>
    <property type="match status" value="1"/>
</dbReference>
<keyword evidence="5" id="KW-0753">Steroid metabolism</keyword>
<feature type="compositionally biased region" description="Basic and acidic residues" evidence="10">
    <location>
        <begin position="595"/>
        <end position="631"/>
    </location>
</feature>
<accession>A0A1H9VQZ4</accession>
<evidence type="ECO:0000313" key="13">
    <source>
        <dbReference type="EMBL" id="SES24220.1"/>
    </source>
</evidence>
<keyword evidence="4" id="KW-0560">Oxidoreductase</keyword>
<evidence type="ECO:0000313" key="14">
    <source>
        <dbReference type="Proteomes" id="UP000199352"/>
    </source>
</evidence>
<evidence type="ECO:0000256" key="1">
    <source>
        <dbReference type="ARBA" id="ARBA00001974"/>
    </source>
</evidence>
<feature type="signal peptide" evidence="11">
    <location>
        <begin position="1"/>
        <end position="26"/>
    </location>
</feature>
<dbReference type="Proteomes" id="UP000199352">
    <property type="component" value="Unassembled WGS sequence"/>
</dbReference>
<dbReference type="InterPro" id="IPR027477">
    <property type="entry name" value="Succ_DH/fumarate_Rdtase_cat_sf"/>
</dbReference>
<feature type="chain" id="PRO_5011594353" description="3-oxosteroid 1-dehydrogenase" evidence="11">
    <location>
        <begin position="27"/>
        <end position="719"/>
    </location>
</feature>
<evidence type="ECO:0000256" key="9">
    <source>
        <dbReference type="ARBA" id="ARBA00069709"/>
    </source>
</evidence>
<dbReference type="Gene3D" id="3.50.50.60">
    <property type="entry name" value="FAD/NAD(P)-binding domain"/>
    <property type="match status" value="2"/>
</dbReference>
<comment type="catalytic activity">
    <reaction evidence="6">
        <text>a 3-oxosteroid + A = a 3-oxo-Delta(1)-steroid + AH2</text>
        <dbReference type="Rhea" id="RHEA:13329"/>
        <dbReference type="ChEBI" id="CHEBI:13193"/>
        <dbReference type="ChEBI" id="CHEBI:17499"/>
        <dbReference type="ChEBI" id="CHEBI:20156"/>
        <dbReference type="ChEBI" id="CHEBI:47788"/>
        <dbReference type="EC" id="1.3.99.4"/>
    </reaction>
</comment>
<feature type="compositionally biased region" description="Basic and acidic residues" evidence="10">
    <location>
        <begin position="572"/>
        <end position="586"/>
    </location>
</feature>
<dbReference type="InterPro" id="IPR036188">
    <property type="entry name" value="FAD/NAD-bd_sf"/>
</dbReference>
<comment type="cofactor">
    <cofactor evidence="1">
        <name>FAD</name>
        <dbReference type="ChEBI" id="CHEBI:57692"/>
    </cofactor>
</comment>